<gene>
    <name evidence="2" type="ORF">NliqN6_1264</name>
</gene>
<feature type="region of interest" description="Disordered" evidence="1">
    <location>
        <begin position="228"/>
        <end position="262"/>
    </location>
</feature>
<protein>
    <submittedName>
        <fullName evidence="2">Uncharacterized protein</fullName>
    </submittedName>
</protein>
<feature type="compositionally biased region" description="Low complexity" evidence="1">
    <location>
        <begin position="379"/>
        <end position="395"/>
    </location>
</feature>
<feature type="region of interest" description="Disordered" evidence="1">
    <location>
        <begin position="1"/>
        <end position="36"/>
    </location>
</feature>
<organism evidence="2 3">
    <name type="scientific">Naganishia liquefaciens</name>
    <dbReference type="NCBI Taxonomy" id="104408"/>
    <lineage>
        <taxon>Eukaryota</taxon>
        <taxon>Fungi</taxon>
        <taxon>Dikarya</taxon>
        <taxon>Basidiomycota</taxon>
        <taxon>Agaricomycotina</taxon>
        <taxon>Tremellomycetes</taxon>
        <taxon>Filobasidiales</taxon>
        <taxon>Filobasidiaceae</taxon>
        <taxon>Naganishia</taxon>
    </lineage>
</organism>
<dbReference type="Proteomes" id="UP000620104">
    <property type="component" value="Unassembled WGS sequence"/>
</dbReference>
<feature type="compositionally biased region" description="Polar residues" evidence="1">
    <location>
        <begin position="1"/>
        <end position="11"/>
    </location>
</feature>
<feature type="region of interest" description="Disordered" evidence="1">
    <location>
        <begin position="433"/>
        <end position="469"/>
    </location>
</feature>
<name>A0A8H3TPK6_9TREE</name>
<reference evidence="2" key="1">
    <citation type="submission" date="2020-07" db="EMBL/GenBank/DDBJ databases">
        <title>Draft Genome Sequence of a Deep-Sea Yeast, Naganishia (Cryptococcus) liquefaciens strain N6.</title>
        <authorList>
            <person name="Han Y.W."/>
            <person name="Kajitani R."/>
            <person name="Morimoto H."/>
            <person name="Parhat M."/>
            <person name="Tsubouchi H."/>
            <person name="Bakenova O."/>
            <person name="Ogata M."/>
            <person name="Argunhan B."/>
            <person name="Aoki R."/>
            <person name="Kajiwara S."/>
            <person name="Itoh T."/>
            <person name="Iwasaki H."/>
        </authorList>
    </citation>
    <scope>NUCLEOTIDE SEQUENCE</scope>
    <source>
        <strain evidence="2">N6</strain>
    </source>
</reference>
<proteinExistence type="predicted"/>
<dbReference type="EMBL" id="BLZA01000009">
    <property type="protein sequence ID" value="GHJ84862.1"/>
    <property type="molecule type" value="Genomic_DNA"/>
</dbReference>
<feature type="compositionally biased region" description="Polar residues" evidence="1">
    <location>
        <begin position="115"/>
        <end position="133"/>
    </location>
</feature>
<feature type="region of interest" description="Disordered" evidence="1">
    <location>
        <begin position="51"/>
        <end position="149"/>
    </location>
</feature>
<feature type="compositionally biased region" description="Basic and acidic residues" evidence="1">
    <location>
        <begin position="322"/>
        <end position="341"/>
    </location>
</feature>
<sequence>MSVSRSQTPSPRISPLPRLESYASYSSTPDRLWDGHDPVRLAAREASIRARMVARARARASEENEKAGSNEGGSEVLLDEYGRHGAEARSIGPTTPNLPTTPTPKSPLKPLILASSATLPRSGRTSPSPNDTPRSVTTTNRKTVTRRPSAVELKYSPINSPQTAPQTPVSVLFVTAQSEERDSSLNSIPLGQRTSETWSYRSSDYLAPSPSSFGTSPRIARSPVSPNLLSPSYASSTSPTSAFFRSTHTRRDPIPPASPDVWDDEEQWKRLSSYLIDPYRPSPDISPVRSARDRTASGRGDVSTDEGRRALVSANMQSASDSPRHASTRGETRKRSPDTRGLELSTVSRLWEPLPPLPVEPPSKAVSLQRSKSKDNRNAGQARRAAGEEALLPREAAVRRETSGYPRQTDRVKRRDLPIMAKMSIMEERLRKIGQKWTNTTDPPRMEDEQSRLRSSSPPVDQSLGRVANTSDLRLSSAASLADVAKGKALEFPIPPVRTAKMGATSPAWNPDQPSPAGGLPDHAYRDRQPSASTSNTVAWAQSPDFFESRANNLFGNGKGKTQGLNSPLLGLASLEMTWPRSPTLPIQDRAFGPISPTAIMQAQEHDRSSHETGINAQETTIKPKAPRTVSHQTAVHKPNDWLVPPQEDIADWGDLEIIGRR</sequence>
<feature type="region of interest" description="Disordered" evidence="1">
    <location>
        <begin position="503"/>
        <end position="535"/>
    </location>
</feature>
<feature type="compositionally biased region" description="Low complexity" evidence="1">
    <location>
        <begin position="230"/>
        <end position="246"/>
    </location>
</feature>
<evidence type="ECO:0000313" key="3">
    <source>
        <dbReference type="Proteomes" id="UP000620104"/>
    </source>
</evidence>
<feature type="region of interest" description="Disordered" evidence="1">
    <location>
        <begin position="279"/>
        <end position="416"/>
    </location>
</feature>
<feature type="compositionally biased region" description="Basic and acidic residues" evidence="1">
    <location>
        <begin position="396"/>
        <end position="416"/>
    </location>
</feature>
<evidence type="ECO:0000256" key="1">
    <source>
        <dbReference type="SAM" id="MobiDB-lite"/>
    </source>
</evidence>
<dbReference type="AlphaFoldDB" id="A0A8H3TPK6"/>
<comment type="caution">
    <text evidence="2">The sequence shown here is derived from an EMBL/GenBank/DDBJ whole genome shotgun (WGS) entry which is preliminary data.</text>
</comment>
<evidence type="ECO:0000313" key="2">
    <source>
        <dbReference type="EMBL" id="GHJ84862.1"/>
    </source>
</evidence>
<keyword evidence="3" id="KW-1185">Reference proteome</keyword>
<feature type="compositionally biased region" description="Basic and acidic residues" evidence="1">
    <location>
        <begin position="59"/>
        <end position="68"/>
    </location>
</feature>
<accession>A0A8H3TPK6</accession>